<feature type="compositionally biased region" description="Basic and acidic residues" evidence="1">
    <location>
        <begin position="52"/>
        <end position="61"/>
    </location>
</feature>
<dbReference type="InterPro" id="IPR016181">
    <property type="entry name" value="Acyl_CoA_acyltransferase"/>
</dbReference>
<feature type="compositionally biased region" description="Polar residues" evidence="1">
    <location>
        <begin position="71"/>
        <end position="85"/>
    </location>
</feature>
<dbReference type="EMBL" id="JOWA01000121">
    <property type="protein sequence ID" value="KEZ40578.1"/>
    <property type="molecule type" value="Genomic_DNA"/>
</dbReference>
<organism evidence="2 3">
    <name type="scientific">Pseudallescheria apiosperma</name>
    <name type="common">Scedosporium apiospermum</name>
    <dbReference type="NCBI Taxonomy" id="563466"/>
    <lineage>
        <taxon>Eukaryota</taxon>
        <taxon>Fungi</taxon>
        <taxon>Dikarya</taxon>
        <taxon>Ascomycota</taxon>
        <taxon>Pezizomycotina</taxon>
        <taxon>Sordariomycetes</taxon>
        <taxon>Hypocreomycetidae</taxon>
        <taxon>Microascales</taxon>
        <taxon>Microascaceae</taxon>
        <taxon>Scedosporium</taxon>
    </lineage>
</organism>
<evidence type="ECO:0000313" key="3">
    <source>
        <dbReference type="Proteomes" id="UP000028545"/>
    </source>
</evidence>
<dbReference type="HOGENOM" id="CLU_012166_1_0_1"/>
<dbReference type="OMA" id="PECRNDH"/>
<dbReference type="GeneID" id="27727563"/>
<feature type="region of interest" description="Disordered" evidence="1">
    <location>
        <begin position="112"/>
        <end position="133"/>
    </location>
</feature>
<dbReference type="AlphaFoldDB" id="A0A084FZR6"/>
<sequence>MKRQRSPDNSAEEGRSAQKPKVSSSGSREPQTGQSGRVRFKLRIWTSLGSIRKAELNDPRRSPIGRAGISADSNSLQAPSGAGTVSQVRANAGETAQQPMAAAARRGQILTEESLGEDDDASDDEDDKSNGDFQMWLEDIGGHAALQPLGSTSPPTERPQIVSCEARLIRRDKMRASFWQELEKPSSETSDLAFNLFDRYGRLDREYYEHDFRKGTGVWGNELDRGDLLLFESLQVGYEWRRRGIGRKVVDAVLERTRKKVDENTGFYAVVRPGFLLSEFDRSEDFGEREMRIAQSFWRSLGFRRVDGLRHIFRKLEDPATEEAECVSELEQNFPNDLEDPRWLVVDEKGNTALHIAAMSLKPKPVRFILSKASQLAAARNKQGYTPEEALRNRLEHRRTRGQDGRRLLVEPDEFKGFDAPAIECMATLQGTNAFDLSTLSILDIEAASYATEDQVRSVPQFDIPGIRNTLRLKYGCTCGKCIGGFLSPRMMFALQSTAKIQYGLLTGGIYEASGPDWVEDNEDSLIYLPARVRDNLRTNKSMRQGFANMFDHIAECLCRKRIPSEYSVLEVLRLYQSEWPPVTKNFLQRGGSVAAVANLVFKRTREADEWAGDGSHRGDFGEEIDELPECRNDHEFGFVSATCGYSDKVESPPHYWLSYY</sequence>
<protein>
    <submittedName>
        <fullName evidence="2">Uncharacterized protein</fullName>
    </submittedName>
</protein>
<gene>
    <name evidence="2" type="ORF">SAPIO_CDS8491</name>
</gene>
<dbReference type="Proteomes" id="UP000028545">
    <property type="component" value="Unassembled WGS sequence"/>
</dbReference>
<evidence type="ECO:0000313" key="2">
    <source>
        <dbReference type="EMBL" id="KEZ40578.1"/>
    </source>
</evidence>
<dbReference type="Gene3D" id="1.25.40.20">
    <property type="entry name" value="Ankyrin repeat-containing domain"/>
    <property type="match status" value="1"/>
</dbReference>
<proteinExistence type="predicted"/>
<evidence type="ECO:0000256" key="1">
    <source>
        <dbReference type="SAM" id="MobiDB-lite"/>
    </source>
</evidence>
<feature type="compositionally biased region" description="Acidic residues" evidence="1">
    <location>
        <begin position="114"/>
        <end position="127"/>
    </location>
</feature>
<name>A0A084FZR6_PSEDA</name>
<reference evidence="2 3" key="1">
    <citation type="journal article" date="2014" name="Genome Announc.">
        <title>Draft genome sequence of the pathogenic fungus Scedosporium apiospermum.</title>
        <authorList>
            <person name="Vandeputte P."/>
            <person name="Ghamrawi S."/>
            <person name="Rechenmann M."/>
            <person name="Iltis A."/>
            <person name="Giraud S."/>
            <person name="Fleury M."/>
            <person name="Thornton C."/>
            <person name="Delhaes L."/>
            <person name="Meyer W."/>
            <person name="Papon N."/>
            <person name="Bouchara J.P."/>
        </authorList>
    </citation>
    <scope>NUCLEOTIDE SEQUENCE [LARGE SCALE GENOMIC DNA]</scope>
    <source>
        <strain evidence="2 3">IHEM 14462</strain>
    </source>
</reference>
<dbReference type="InterPro" id="IPR036770">
    <property type="entry name" value="Ankyrin_rpt-contain_sf"/>
</dbReference>
<accession>A0A084FZR6</accession>
<feature type="compositionally biased region" description="Polar residues" evidence="1">
    <location>
        <begin position="21"/>
        <end position="35"/>
    </location>
</feature>
<feature type="region of interest" description="Disordered" evidence="1">
    <location>
        <begin position="1"/>
        <end position="85"/>
    </location>
</feature>
<dbReference type="Gene3D" id="3.40.630.30">
    <property type="match status" value="1"/>
</dbReference>
<dbReference type="OrthoDB" id="508139at2759"/>
<dbReference type="VEuPathDB" id="FungiDB:SAPIO_CDS8491"/>
<dbReference type="KEGG" id="sapo:SAPIO_CDS8491"/>
<dbReference type="SUPFAM" id="SSF55729">
    <property type="entry name" value="Acyl-CoA N-acyltransferases (Nat)"/>
    <property type="match status" value="1"/>
</dbReference>
<comment type="caution">
    <text evidence="2">The sequence shown here is derived from an EMBL/GenBank/DDBJ whole genome shotgun (WGS) entry which is preliminary data.</text>
</comment>
<dbReference type="RefSeq" id="XP_016640377.1">
    <property type="nucleotide sequence ID" value="XM_016790114.1"/>
</dbReference>
<keyword evidence="3" id="KW-1185">Reference proteome</keyword>